<evidence type="ECO:0000313" key="8">
    <source>
        <dbReference type="EMBL" id="MBO1322974.1"/>
    </source>
</evidence>
<dbReference type="PANTHER" id="PTHR30587">
    <property type="entry name" value="FLAGELLAR BIOSYNTHETIC PROTEIN FLIP"/>
    <property type="match status" value="1"/>
</dbReference>
<keyword evidence="5 7" id="KW-1133">Transmembrane helix</keyword>
<dbReference type="Proteomes" id="UP000664417">
    <property type="component" value="Unassembled WGS sequence"/>
</dbReference>
<feature type="transmembrane region" description="Helical" evidence="7">
    <location>
        <begin position="55"/>
        <end position="74"/>
    </location>
</feature>
<keyword evidence="3" id="KW-1003">Cell membrane</keyword>
<dbReference type="Pfam" id="PF00813">
    <property type="entry name" value="FliP"/>
    <property type="match status" value="1"/>
</dbReference>
<evidence type="ECO:0000256" key="4">
    <source>
        <dbReference type="ARBA" id="ARBA00022692"/>
    </source>
</evidence>
<dbReference type="AlphaFoldDB" id="A0A8J7QEU1"/>
<protein>
    <submittedName>
        <fullName evidence="8">Type III secretion system export apparatus subunit SctR</fullName>
    </submittedName>
</protein>
<organism evidence="8 9">
    <name type="scientific">Acanthopleuribacter pedis</name>
    <dbReference type="NCBI Taxonomy" id="442870"/>
    <lineage>
        <taxon>Bacteria</taxon>
        <taxon>Pseudomonadati</taxon>
        <taxon>Acidobacteriota</taxon>
        <taxon>Holophagae</taxon>
        <taxon>Acanthopleuribacterales</taxon>
        <taxon>Acanthopleuribacteraceae</taxon>
        <taxon>Acanthopleuribacter</taxon>
    </lineage>
</organism>
<comment type="subcellular location">
    <subcellularLocation>
        <location evidence="1">Cell membrane</location>
        <topology evidence="1">Multi-pass membrane protein</topology>
    </subcellularLocation>
</comment>
<dbReference type="EMBL" id="JAFREP010000046">
    <property type="protein sequence ID" value="MBO1322974.1"/>
    <property type="molecule type" value="Genomic_DNA"/>
</dbReference>
<evidence type="ECO:0000256" key="5">
    <source>
        <dbReference type="ARBA" id="ARBA00022989"/>
    </source>
</evidence>
<sequence length="218" mass="24106">METLNLSDPLLLIGGLIFLSLAPFAAMMVTSFIKLTVVLQLVRNAMGVQNIPPNMVINGLAIVLSFYVMAPVAYEMIDIVHAVNPDIKDFRALVEALEQAREPLRDFLLKHSAPRERAFFFNAAQSVWPAEQLGKLGENDFVLLVPAFTVTELTTAFQVGFLLYLPFVAIDLIVSNILLALGMMMVSPMTISLPFKLLLFVLVEGWARVIHGLVLSYA</sequence>
<evidence type="ECO:0000256" key="2">
    <source>
        <dbReference type="ARBA" id="ARBA00006257"/>
    </source>
</evidence>
<dbReference type="GO" id="GO:0005886">
    <property type="term" value="C:plasma membrane"/>
    <property type="evidence" value="ECO:0007669"/>
    <property type="project" value="UniProtKB-SubCell"/>
</dbReference>
<evidence type="ECO:0000256" key="6">
    <source>
        <dbReference type="ARBA" id="ARBA00023136"/>
    </source>
</evidence>
<keyword evidence="6 7" id="KW-0472">Membrane</keyword>
<dbReference type="InterPro" id="IPR005838">
    <property type="entry name" value="T3SS_IM_P"/>
</dbReference>
<evidence type="ECO:0000313" key="9">
    <source>
        <dbReference type="Proteomes" id="UP000664417"/>
    </source>
</evidence>
<dbReference type="InterPro" id="IPR005773">
    <property type="entry name" value="T3SS_YscR-like"/>
</dbReference>
<dbReference type="GO" id="GO:0009306">
    <property type="term" value="P:protein secretion"/>
    <property type="evidence" value="ECO:0007669"/>
    <property type="project" value="InterPro"/>
</dbReference>
<dbReference type="NCBIfam" id="NF009438">
    <property type="entry name" value="PRK12797.1"/>
    <property type="match status" value="1"/>
</dbReference>
<evidence type="ECO:0000256" key="7">
    <source>
        <dbReference type="SAM" id="Phobius"/>
    </source>
</evidence>
<feature type="transmembrane region" description="Helical" evidence="7">
    <location>
        <begin position="161"/>
        <end position="185"/>
    </location>
</feature>
<reference evidence="8" key="1">
    <citation type="submission" date="2021-03" db="EMBL/GenBank/DDBJ databases">
        <authorList>
            <person name="Wang G."/>
        </authorList>
    </citation>
    <scope>NUCLEOTIDE SEQUENCE</scope>
    <source>
        <strain evidence="8">KCTC 12899</strain>
    </source>
</reference>
<gene>
    <name evidence="8" type="primary">sctR</name>
    <name evidence="8" type="ORF">J3U88_31200</name>
</gene>
<dbReference type="PANTHER" id="PTHR30587:SF2">
    <property type="entry name" value="SURFACE PRESENTATION OF ANTIGENS PROTEIN SPAP"/>
    <property type="match status" value="1"/>
</dbReference>
<dbReference type="RefSeq" id="WP_207862946.1">
    <property type="nucleotide sequence ID" value="NZ_JAFREP010000046.1"/>
</dbReference>
<proteinExistence type="inferred from homology"/>
<dbReference type="NCBIfam" id="TIGR01102">
    <property type="entry name" value="yscR"/>
    <property type="match status" value="1"/>
</dbReference>
<accession>A0A8J7QEU1</accession>
<keyword evidence="9" id="KW-1185">Reference proteome</keyword>
<evidence type="ECO:0000256" key="1">
    <source>
        <dbReference type="ARBA" id="ARBA00004651"/>
    </source>
</evidence>
<evidence type="ECO:0000256" key="3">
    <source>
        <dbReference type="ARBA" id="ARBA00022475"/>
    </source>
</evidence>
<name>A0A8J7QEU1_9BACT</name>
<feature type="transmembrane region" description="Helical" evidence="7">
    <location>
        <begin position="12"/>
        <end position="35"/>
    </location>
</feature>
<dbReference type="PRINTS" id="PR01302">
    <property type="entry name" value="TYPE3IMPPROT"/>
</dbReference>
<comment type="caution">
    <text evidence="8">The sequence shown here is derived from an EMBL/GenBank/DDBJ whole genome shotgun (WGS) entry which is preliminary data.</text>
</comment>
<keyword evidence="4 7" id="KW-0812">Transmembrane</keyword>
<comment type="similarity">
    <text evidence="2">Belongs to the FliP/MopC/SpaP family.</text>
</comment>